<proteinExistence type="predicted"/>
<evidence type="ECO:0000313" key="3">
    <source>
        <dbReference type="EMBL" id="KAB8198540.1"/>
    </source>
</evidence>
<reference evidence="3 5" key="2">
    <citation type="submission" date="2019-10" db="EMBL/GenBank/DDBJ databases">
        <title>Lysobacter alkalisoli sp. nov., isolated from saline-alkaline soil.</title>
        <authorList>
            <person name="Sun J.-Q."/>
        </authorList>
    </citation>
    <scope>NUCLEOTIDE SEQUENCE [LARGE SCALE GENOMIC DNA]</scope>
    <source>
        <strain evidence="3 5">KCTC 42381</strain>
    </source>
</reference>
<evidence type="ECO:0000256" key="1">
    <source>
        <dbReference type="SAM" id="Phobius"/>
    </source>
</evidence>
<dbReference type="Proteomes" id="UP000249447">
    <property type="component" value="Chromosome"/>
</dbReference>
<protein>
    <submittedName>
        <fullName evidence="3">DUF962 domain-containing protein</fullName>
    </submittedName>
    <submittedName>
        <fullName evidence="2">Membrane protein</fullName>
    </submittedName>
</protein>
<evidence type="ECO:0000313" key="5">
    <source>
        <dbReference type="Proteomes" id="UP000320431"/>
    </source>
</evidence>
<dbReference type="Proteomes" id="UP000320431">
    <property type="component" value="Unassembled WGS sequence"/>
</dbReference>
<feature type="transmembrane region" description="Helical" evidence="1">
    <location>
        <begin position="36"/>
        <end position="56"/>
    </location>
</feature>
<dbReference type="EMBL" id="CP029843">
    <property type="protein sequence ID" value="AWV06371.1"/>
    <property type="molecule type" value="Genomic_DNA"/>
</dbReference>
<keyword evidence="4" id="KW-1185">Reference proteome</keyword>
<evidence type="ECO:0000313" key="4">
    <source>
        <dbReference type="Proteomes" id="UP000249447"/>
    </source>
</evidence>
<dbReference type="AlphaFoldDB" id="A0A2U9T1V9"/>
<reference evidence="2 4" key="1">
    <citation type="submission" date="2018-05" db="EMBL/GenBank/DDBJ databases">
        <title>The complete genome of Lysobacter maris HZ9B, a marine bacterium antagonistic against terrestrial plant pathogens.</title>
        <authorList>
            <person name="Zhang X.-Q."/>
        </authorList>
    </citation>
    <scope>NUCLEOTIDE SEQUENCE [LARGE SCALE GENOMIC DNA]</scope>
    <source>
        <strain evidence="2 4">HZ9B</strain>
    </source>
</reference>
<dbReference type="PANTHER" id="PTHR28026">
    <property type="entry name" value="DUF962 DOMAIN PROTEIN (AFU_ORTHOLOGUE AFUA_8G05310)"/>
    <property type="match status" value="1"/>
</dbReference>
<keyword evidence="1" id="KW-0812">Transmembrane</keyword>
<dbReference type="RefSeq" id="WP_111265540.1">
    <property type="nucleotide sequence ID" value="NZ_CP029843.1"/>
</dbReference>
<feature type="transmembrane region" description="Helical" evidence="1">
    <location>
        <begin position="87"/>
        <end position="106"/>
    </location>
</feature>
<feature type="transmembrane region" description="Helical" evidence="1">
    <location>
        <begin position="62"/>
        <end position="80"/>
    </location>
</feature>
<dbReference type="GO" id="GO:0016020">
    <property type="term" value="C:membrane"/>
    <property type="evidence" value="ECO:0007669"/>
    <property type="project" value="GOC"/>
</dbReference>
<dbReference type="EMBL" id="VICD02000014">
    <property type="protein sequence ID" value="KAB8198540.1"/>
    <property type="molecule type" value="Genomic_DNA"/>
</dbReference>
<dbReference type="InterPro" id="IPR009305">
    <property type="entry name" value="Mpo1-like"/>
</dbReference>
<organism evidence="2 4">
    <name type="scientific">Marilutibacter maris</name>
    <dbReference type="NCBI Taxonomy" id="1605891"/>
    <lineage>
        <taxon>Bacteria</taxon>
        <taxon>Pseudomonadati</taxon>
        <taxon>Pseudomonadota</taxon>
        <taxon>Gammaproteobacteria</taxon>
        <taxon>Lysobacterales</taxon>
        <taxon>Lysobacteraceae</taxon>
        <taxon>Marilutibacter</taxon>
    </lineage>
</organism>
<evidence type="ECO:0000313" key="2">
    <source>
        <dbReference type="EMBL" id="AWV06371.1"/>
    </source>
</evidence>
<keyword evidence="1" id="KW-0472">Membrane</keyword>
<feature type="transmembrane region" description="Helical" evidence="1">
    <location>
        <begin position="112"/>
        <end position="132"/>
    </location>
</feature>
<dbReference type="Pfam" id="PF06127">
    <property type="entry name" value="Mpo1-like"/>
    <property type="match status" value="1"/>
</dbReference>
<dbReference type="GO" id="GO:0046521">
    <property type="term" value="P:sphingoid catabolic process"/>
    <property type="evidence" value="ECO:0007669"/>
    <property type="project" value="TreeGrafter"/>
</dbReference>
<dbReference type="OrthoDB" id="5515308at2"/>
<dbReference type="PANTHER" id="PTHR28026:SF9">
    <property type="entry name" value="2-HYDROXY-PALMITIC ACID DIOXYGENASE MPO1"/>
    <property type="match status" value="1"/>
</dbReference>
<name>A0A2U9T1V9_9GAMM</name>
<gene>
    <name evidence="2" type="ORF">C9I47_0649</name>
    <name evidence="3" type="ORF">FKV24_001565</name>
</gene>
<dbReference type="KEGG" id="lmb:C9I47_0649"/>
<accession>A0A2U9T1V9</accession>
<sequence>MSTATDTPREPAAPQRRIDLWFAHYSGDHRNATNQLIHVICVPAILWSVIALLWCIPSPGTWFLPGFWAGAAMFATWAFYYRASRRLAFGMLAVFVAMGWLTRWLHDGYGTMHLLYLAIAVFVVAWIGQFVGHSKLFEGKRPSFLTDLRYLLIGPAWVLAKLYRRLGWRY</sequence>
<keyword evidence="1" id="KW-1133">Transmembrane helix</keyword>